<dbReference type="InterPro" id="IPR017871">
    <property type="entry name" value="ABC_transporter-like_CS"/>
</dbReference>
<gene>
    <name evidence="11" type="ORF">UTRI_03940_B</name>
</gene>
<sequence>MTKDLESPASTGGGLVWQDIKVSVPVKRSLLSRFRQDSSDALSSKILLQGLSGTIAPGEMLAIMGPSGAGKSTLLDILSTRKAPSSGSITTTIGARDVKTISSYVEQSDSLLGVLTVRETIWYSAKLSLPPSTPTCDIDERTDLIISDLGLSGVAHQKIGTPIQRGISGGQKRRVSIGCSLVTLPKILFLDEPTSGLDTFTAHEVIAAIRSLAKRHNIAVLATIHSPNWEIFSSFDNTLLLSKGRTIYRGSTKGVASWFAALGHRCPEHTNPADFMIELVNDDFLDSARNVAMEKNEEQQVAVAVAAGGNSIAKGDTKAFADAWEKHVSTPVGAGTNIRTSSFSSSSSSAVPCNHIKEATTTVSDHRSTVDPSRSTDLASQYSRTVTLTRRNFLNYSRNLLAYGVRLGMYLGMGILLATVWVNLAQTDTRINDRLSVHFFSVAFLGFMAVAGIPSFLEERSVLLREAKNSLYGPLAFTLANTISTIPLLFLCSLLFSILAYWSIGLHPGADCFFRFLAFLYLGVLAAEFQALLIAAAIPIFVAALAVCAFLNGFWMCVQGYFIRAVNLPRFWYYWAHWIDYETYAFDILVKNDLKGLVFTCQGSVQEASCNCSFPSSLVQKGLCAVSGEDVLDALQINGISVGLYAGILVVIVVVYRILFYAVLRYQLK</sequence>
<feature type="transmembrane region" description="Helical" evidence="9">
    <location>
        <begin position="642"/>
        <end position="664"/>
    </location>
</feature>
<dbReference type="PANTHER" id="PTHR48042">
    <property type="entry name" value="ABC TRANSPORTER G FAMILY MEMBER 11"/>
    <property type="match status" value="1"/>
</dbReference>
<evidence type="ECO:0000256" key="8">
    <source>
        <dbReference type="ARBA" id="ARBA00023136"/>
    </source>
</evidence>
<feature type="transmembrane region" description="Helical" evidence="9">
    <location>
        <begin position="477"/>
        <end position="501"/>
    </location>
</feature>
<dbReference type="Proteomes" id="UP000324022">
    <property type="component" value="Unassembled WGS sequence"/>
</dbReference>
<evidence type="ECO:0000256" key="1">
    <source>
        <dbReference type="ARBA" id="ARBA00004141"/>
    </source>
</evidence>
<feature type="transmembrane region" description="Helical" evidence="9">
    <location>
        <begin position="540"/>
        <end position="563"/>
    </location>
</feature>
<evidence type="ECO:0000256" key="6">
    <source>
        <dbReference type="ARBA" id="ARBA00022840"/>
    </source>
</evidence>
<dbReference type="PANTHER" id="PTHR48042:SF11">
    <property type="entry name" value="ABC TRANSPORTER G FAMILY MEMBER 11"/>
    <property type="match status" value="1"/>
</dbReference>
<dbReference type="Pfam" id="PF00005">
    <property type="entry name" value="ABC_tran"/>
    <property type="match status" value="1"/>
</dbReference>
<dbReference type="PROSITE" id="PS00211">
    <property type="entry name" value="ABC_TRANSPORTER_1"/>
    <property type="match status" value="1"/>
</dbReference>
<evidence type="ECO:0000313" key="11">
    <source>
        <dbReference type="EMBL" id="SPO26649.1"/>
    </source>
</evidence>
<name>A0A5C3EBT1_9BASI</name>
<feature type="transmembrane region" description="Helical" evidence="9">
    <location>
        <begin position="437"/>
        <end position="457"/>
    </location>
</feature>
<evidence type="ECO:0000313" key="12">
    <source>
        <dbReference type="Proteomes" id="UP000324022"/>
    </source>
</evidence>
<keyword evidence="7 9" id="KW-1133">Transmembrane helix</keyword>
<dbReference type="InterPro" id="IPR013525">
    <property type="entry name" value="ABC2_TM"/>
</dbReference>
<evidence type="ECO:0000256" key="2">
    <source>
        <dbReference type="ARBA" id="ARBA00005814"/>
    </source>
</evidence>
<keyword evidence="8 9" id="KW-0472">Membrane</keyword>
<feature type="domain" description="ABC transporter" evidence="10">
    <location>
        <begin position="26"/>
        <end position="268"/>
    </location>
</feature>
<dbReference type="GO" id="GO:0016887">
    <property type="term" value="F:ATP hydrolysis activity"/>
    <property type="evidence" value="ECO:0007669"/>
    <property type="project" value="InterPro"/>
</dbReference>
<keyword evidence="3" id="KW-0813">Transport</keyword>
<evidence type="ECO:0000256" key="4">
    <source>
        <dbReference type="ARBA" id="ARBA00022692"/>
    </source>
</evidence>
<dbReference type="InterPro" id="IPR043926">
    <property type="entry name" value="ABCG_dom"/>
</dbReference>
<accession>A0A5C3EBT1</accession>
<proteinExistence type="inferred from homology"/>
<reference evidence="11 12" key="1">
    <citation type="submission" date="2018-03" db="EMBL/GenBank/DDBJ databases">
        <authorList>
            <person name="Guldener U."/>
        </authorList>
    </citation>
    <scope>NUCLEOTIDE SEQUENCE [LARGE SCALE GENOMIC DNA]</scope>
    <source>
        <strain evidence="11 12">NBRC100155</strain>
    </source>
</reference>
<dbReference type="GO" id="GO:0016020">
    <property type="term" value="C:membrane"/>
    <property type="evidence" value="ECO:0007669"/>
    <property type="project" value="UniProtKB-SubCell"/>
</dbReference>
<comment type="subcellular location">
    <subcellularLocation>
        <location evidence="1">Membrane</location>
        <topology evidence="1">Multi-pass membrane protein</topology>
    </subcellularLocation>
</comment>
<dbReference type="OrthoDB" id="66620at2759"/>
<dbReference type="InterPro" id="IPR052215">
    <property type="entry name" value="Plant_ABCG"/>
</dbReference>
<dbReference type="SMART" id="SM00382">
    <property type="entry name" value="AAA"/>
    <property type="match status" value="1"/>
</dbReference>
<evidence type="ECO:0000256" key="9">
    <source>
        <dbReference type="SAM" id="Phobius"/>
    </source>
</evidence>
<dbReference type="GO" id="GO:0005524">
    <property type="term" value="F:ATP binding"/>
    <property type="evidence" value="ECO:0007669"/>
    <property type="project" value="UniProtKB-KW"/>
</dbReference>
<keyword evidence="5" id="KW-0547">Nucleotide-binding</keyword>
<evidence type="ECO:0000259" key="10">
    <source>
        <dbReference type="PROSITE" id="PS50893"/>
    </source>
</evidence>
<comment type="similarity">
    <text evidence="2">Belongs to the ABC transporter superfamily. ABCG family. Eye pigment precursor importer (TC 3.A.1.204) subfamily.</text>
</comment>
<evidence type="ECO:0000256" key="5">
    <source>
        <dbReference type="ARBA" id="ARBA00022741"/>
    </source>
</evidence>
<evidence type="ECO:0000256" key="3">
    <source>
        <dbReference type="ARBA" id="ARBA00022448"/>
    </source>
</evidence>
<evidence type="ECO:0000256" key="7">
    <source>
        <dbReference type="ARBA" id="ARBA00022989"/>
    </source>
</evidence>
<dbReference type="PROSITE" id="PS50893">
    <property type="entry name" value="ABC_TRANSPORTER_2"/>
    <property type="match status" value="1"/>
</dbReference>
<feature type="transmembrane region" description="Helical" evidence="9">
    <location>
        <begin position="400"/>
        <end position="425"/>
    </location>
</feature>
<dbReference type="GO" id="GO:0140359">
    <property type="term" value="F:ABC-type transporter activity"/>
    <property type="evidence" value="ECO:0007669"/>
    <property type="project" value="InterPro"/>
</dbReference>
<dbReference type="SUPFAM" id="SSF52540">
    <property type="entry name" value="P-loop containing nucleoside triphosphate hydrolases"/>
    <property type="match status" value="1"/>
</dbReference>
<dbReference type="Pfam" id="PF19055">
    <property type="entry name" value="ABC2_membrane_7"/>
    <property type="match status" value="1"/>
</dbReference>
<feature type="transmembrane region" description="Helical" evidence="9">
    <location>
        <begin position="513"/>
        <end position="534"/>
    </location>
</feature>
<protein>
    <submittedName>
        <fullName evidence="11">Related to ATP-binding cassette protein (ABC) transporter</fullName>
    </submittedName>
</protein>
<keyword evidence="12" id="KW-1185">Reference proteome</keyword>
<dbReference type="InterPro" id="IPR027417">
    <property type="entry name" value="P-loop_NTPase"/>
</dbReference>
<dbReference type="InterPro" id="IPR003439">
    <property type="entry name" value="ABC_transporter-like_ATP-bd"/>
</dbReference>
<organism evidence="11 12">
    <name type="scientific">Ustilago trichophora</name>
    <dbReference type="NCBI Taxonomy" id="86804"/>
    <lineage>
        <taxon>Eukaryota</taxon>
        <taxon>Fungi</taxon>
        <taxon>Dikarya</taxon>
        <taxon>Basidiomycota</taxon>
        <taxon>Ustilaginomycotina</taxon>
        <taxon>Ustilaginomycetes</taxon>
        <taxon>Ustilaginales</taxon>
        <taxon>Ustilaginaceae</taxon>
        <taxon>Ustilago</taxon>
    </lineage>
</organism>
<dbReference type="EMBL" id="OOIN01000015">
    <property type="protein sequence ID" value="SPO26649.1"/>
    <property type="molecule type" value="Genomic_DNA"/>
</dbReference>
<keyword evidence="6 11" id="KW-0067">ATP-binding</keyword>
<dbReference type="Gene3D" id="3.40.50.300">
    <property type="entry name" value="P-loop containing nucleotide triphosphate hydrolases"/>
    <property type="match status" value="1"/>
</dbReference>
<keyword evidence="4 9" id="KW-0812">Transmembrane</keyword>
<dbReference type="Pfam" id="PF01061">
    <property type="entry name" value="ABC2_membrane"/>
    <property type="match status" value="1"/>
</dbReference>
<dbReference type="AlphaFoldDB" id="A0A5C3EBT1"/>
<dbReference type="InterPro" id="IPR003593">
    <property type="entry name" value="AAA+_ATPase"/>
</dbReference>